<evidence type="ECO:0000259" key="15">
    <source>
        <dbReference type="PROSITE" id="PS50979"/>
    </source>
</evidence>
<evidence type="ECO:0000256" key="1">
    <source>
        <dbReference type="ARBA" id="ARBA00003761"/>
    </source>
</evidence>
<dbReference type="InterPro" id="IPR016185">
    <property type="entry name" value="PreATP-grasp_dom_sf"/>
</dbReference>
<keyword evidence="17" id="KW-1185">Reference proteome</keyword>
<keyword evidence="13" id="KW-0275">Fatty acid biosynthesis</keyword>
<feature type="domain" description="Biotin carboxylation" evidence="15">
    <location>
        <begin position="1"/>
        <end position="445"/>
    </location>
</feature>
<dbReference type="Pfam" id="PF02785">
    <property type="entry name" value="Biotin_carb_C"/>
    <property type="match status" value="1"/>
</dbReference>
<evidence type="ECO:0000256" key="6">
    <source>
        <dbReference type="ARBA" id="ARBA00022723"/>
    </source>
</evidence>
<dbReference type="GO" id="GO:0006633">
    <property type="term" value="P:fatty acid biosynthetic process"/>
    <property type="evidence" value="ECO:0007669"/>
    <property type="project" value="UniProtKB-KW"/>
</dbReference>
<evidence type="ECO:0000256" key="10">
    <source>
        <dbReference type="ARBA" id="ARBA00023267"/>
    </source>
</evidence>
<evidence type="ECO:0000313" key="16">
    <source>
        <dbReference type="EMBL" id="ACA59528.1"/>
    </source>
</evidence>
<dbReference type="RefSeq" id="WP_012302114.1">
    <property type="nucleotide sequence ID" value="NC_010424.1"/>
</dbReference>
<dbReference type="Pfam" id="PF02786">
    <property type="entry name" value="CPSase_L_D2"/>
    <property type="match status" value="1"/>
</dbReference>
<dbReference type="PROSITE" id="PS00866">
    <property type="entry name" value="CPSASE_1"/>
    <property type="match status" value="1"/>
</dbReference>
<dbReference type="SUPFAM" id="SSF56059">
    <property type="entry name" value="Glutathione synthetase ATP-binding domain-like"/>
    <property type="match status" value="1"/>
</dbReference>
<keyword evidence="7 12" id="KW-0547">Nucleotide-binding</keyword>
<keyword evidence="9" id="KW-0460">Magnesium</keyword>
<gene>
    <name evidence="16" type="ordered locus">Daud_1016</name>
</gene>
<dbReference type="FunFam" id="3.30.470.20:FF:000028">
    <property type="entry name" value="Methylcrotonoyl-CoA carboxylase subunit alpha, mitochondrial"/>
    <property type="match status" value="1"/>
</dbReference>
<dbReference type="FunFam" id="3.30.1490.20:FF:000018">
    <property type="entry name" value="Biotin carboxylase"/>
    <property type="match status" value="1"/>
</dbReference>
<dbReference type="AlphaFoldDB" id="B1I3L6"/>
<dbReference type="NCBIfam" id="TIGR00514">
    <property type="entry name" value="accC"/>
    <property type="match status" value="1"/>
</dbReference>
<proteinExistence type="predicted"/>
<dbReference type="PROSITE" id="PS00867">
    <property type="entry name" value="CPSASE_2"/>
    <property type="match status" value="1"/>
</dbReference>
<evidence type="ECO:0000313" key="17">
    <source>
        <dbReference type="Proteomes" id="UP000008544"/>
    </source>
</evidence>
<dbReference type="EC" id="6.3.4.14" evidence="4 13"/>
<keyword evidence="13" id="KW-0443">Lipid metabolism</keyword>
<dbReference type="PANTHER" id="PTHR48095:SF2">
    <property type="entry name" value="BIOTIN CARBOXYLASE, CHLOROPLASTIC"/>
    <property type="match status" value="1"/>
</dbReference>
<sequence>MEKVLIANRGEIALRIIRACRELGLKTVAVYSEADRDSLPVRLADQAYCIGPADVTRSYLNIAAIISAAELSGADAIHPGYGFLAENAHFAEVCESCGLTFVGPPVEAIAKMGAKAEALELVRKMGVPIVPGSGGAVNGLDHALAVAEEIGYPVLIKASAGGGGRGMRVAHNKSDLSRALQAAQSEAQNAFGSGDVYLEKYIEEPRHIEIQVFGDRHGNILSLGERDCSIQRRNQKLLEEAPSTALTPELRRQMGDAAVRAAQSVGYYNSGTVEFLLDRENRFYFIEMNTRIQVEHPVTEMVTGLDLVKEQIRVAAGEKLSFGKDDVKINGWAIECRINAEDPWANFGPRAGRITAYLPAGGPGIRVDSAVYPGCVVPPYYDSLLAKLVAWGRDRDEAIDRAERALAEFVVEGVPTTIPFHQRVLSNAFFRRGEVYTNFVQRRIFP</sequence>
<dbReference type="Pfam" id="PF00289">
    <property type="entry name" value="Biotin_carb_N"/>
    <property type="match status" value="1"/>
</dbReference>
<organism evidence="16 17">
    <name type="scientific">Desulforudis audaxviator (strain MP104C)</name>
    <dbReference type="NCBI Taxonomy" id="477974"/>
    <lineage>
        <taxon>Bacteria</taxon>
        <taxon>Bacillati</taxon>
        <taxon>Bacillota</taxon>
        <taxon>Clostridia</taxon>
        <taxon>Thermoanaerobacterales</taxon>
        <taxon>Candidatus Desulforudaceae</taxon>
        <taxon>Candidatus Desulforudis</taxon>
    </lineage>
</organism>
<dbReference type="EMBL" id="CP000860">
    <property type="protein sequence ID" value="ACA59528.1"/>
    <property type="molecule type" value="Genomic_DNA"/>
</dbReference>
<comment type="catalytic activity">
    <reaction evidence="11 13">
        <text>N(6)-biotinyl-L-lysyl-[protein] + hydrogencarbonate + ATP = N(6)-carboxybiotinyl-L-lysyl-[protein] + ADP + phosphate + H(+)</text>
        <dbReference type="Rhea" id="RHEA:13501"/>
        <dbReference type="Rhea" id="RHEA-COMP:10505"/>
        <dbReference type="Rhea" id="RHEA-COMP:10506"/>
        <dbReference type="ChEBI" id="CHEBI:15378"/>
        <dbReference type="ChEBI" id="CHEBI:17544"/>
        <dbReference type="ChEBI" id="CHEBI:30616"/>
        <dbReference type="ChEBI" id="CHEBI:43474"/>
        <dbReference type="ChEBI" id="CHEBI:83144"/>
        <dbReference type="ChEBI" id="CHEBI:83145"/>
        <dbReference type="ChEBI" id="CHEBI:456216"/>
        <dbReference type="EC" id="6.3.4.14"/>
    </reaction>
</comment>
<evidence type="ECO:0000256" key="3">
    <source>
        <dbReference type="ARBA" id="ARBA00011750"/>
    </source>
</evidence>
<evidence type="ECO:0000256" key="4">
    <source>
        <dbReference type="ARBA" id="ARBA00013263"/>
    </source>
</evidence>
<dbReference type="KEGG" id="dau:Daud_1016"/>
<dbReference type="GO" id="GO:0004075">
    <property type="term" value="F:biotin carboxylase activity"/>
    <property type="evidence" value="ECO:0007669"/>
    <property type="project" value="UniProtKB-EC"/>
</dbReference>
<keyword evidence="5 13" id="KW-0436">Ligase</keyword>
<dbReference type="NCBIfam" id="NF006367">
    <property type="entry name" value="PRK08591.1"/>
    <property type="match status" value="1"/>
</dbReference>
<dbReference type="SMART" id="SM00878">
    <property type="entry name" value="Biotin_carb_C"/>
    <property type="match status" value="1"/>
</dbReference>
<dbReference type="GO" id="GO:2001295">
    <property type="term" value="P:malonyl-CoA biosynthetic process"/>
    <property type="evidence" value="ECO:0007669"/>
    <property type="project" value="UniProtKB-UniPathway"/>
</dbReference>
<keyword evidence="13" id="KW-0444">Lipid biosynthesis</keyword>
<dbReference type="InterPro" id="IPR011054">
    <property type="entry name" value="Rudment_hybrid_motif"/>
</dbReference>
<dbReference type="Gene3D" id="3.30.470.20">
    <property type="entry name" value="ATP-grasp fold, B domain"/>
    <property type="match status" value="1"/>
</dbReference>
<dbReference type="InterPro" id="IPR051602">
    <property type="entry name" value="ACC_Biotin_Carboxylase"/>
</dbReference>
<feature type="domain" description="ATP-grasp" evidence="14">
    <location>
        <begin position="119"/>
        <end position="316"/>
    </location>
</feature>
<evidence type="ECO:0000259" key="14">
    <source>
        <dbReference type="PROSITE" id="PS50975"/>
    </source>
</evidence>
<name>B1I3L6_DESAP</name>
<dbReference type="STRING" id="477974.Daud_1016"/>
<dbReference type="InterPro" id="IPR005479">
    <property type="entry name" value="CPAse_ATP-bd"/>
</dbReference>
<evidence type="ECO:0000256" key="8">
    <source>
        <dbReference type="ARBA" id="ARBA00022840"/>
    </source>
</evidence>
<dbReference type="GO" id="GO:0046872">
    <property type="term" value="F:metal ion binding"/>
    <property type="evidence" value="ECO:0007669"/>
    <property type="project" value="UniProtKB-KW"/>
</dbReference>
<dbReference type="InterPro" id="IPR004549">
    <property type="entry name" value="Acetyl_CoA_COase_biotin_COase"/>
</dbReference>
<dbReference type="PROSITE" id="PS50975">
    <property type="entry name" value="ATP_GRASP"/>
    <property type="match status" value="1"/>
</dbReference>
<comment type="pathway">
    <text evidence="2 13">Lipid metabolism; malonyl-CoA biosynthesis; malonyl-CoA from acetyl-CoA: step 1/1.</text>
</comment>
<keyword evidence="6" id="KW-0479">Metal-binding</keyword>
<dbReference type="OrthoDB" id="9807469at2"/>
<accession>B1I3L6</accession>
<dbReference type="InterPro" id="IPR005482">
    <property type="entry name" value="Biotin_COase_C"/>
</dbReference>
<dbReference type="PROSITE" id="PS50979">
    <property type="entry name" value="BC"/>
    <property type="match status" value="1"/>
</dbReference>
<keyword evidence="13" id="KW-0276">Fatty acid metabolism</keyword>
<dbReference type="SUPFAM" id="SSF51246">
    <property type="entry name" value="Rudiment single hybrid motif"/>
    <property type="match status" value="1"/>
</dbReference>
<dbReference type="FunFam" id="3.40.50.20:FF:000010">
    <property type="entry name" value="Propionyl-CoA carboxylase subunit alpha"/>
    <property type="match status" value="1"/>
</dbReference>
<evidence type="ECO:0000256" key="7">
    <source>
        <dbReference type="ARBA" id="ARBA00022741"/>
    </source>
</evidence>
<dbReference type="InterPro" id="IPR005481">
    <property type="entry name" value="BC-like_N"/>
</dbReference>
<dbReference type="HOGENOM" id="CLU_000395_3_2_9"/>
<comment type="function">
    <text evidence="1 13">This protein is a component of the acetyl coenzyme A carboxylase complex; first, biotin carboxylase catalyzes the carboxylation of the carrier protein and then the transcarboxylase transfers the carboxyl group to form malonyl-CoA.</text>
</comment>
<dbReference type="GO" id="GO:0005524">
    <property type="term" value="F:ATP binding"/>
    <property type="evidence" value="ECO:0007669"/>
    <property type="project" value="UniProtKB-UniRule"/>
</dbReference>
<evidence type="ECO:0000256" key="12">
    <source>
        <dbReference type="PROSITE-ProRule" id="PRU00409"/>
    </source>
</evidence>
<protein>
    <recommendedName>
        <fullName evidence="4 13">Biotin carboxylase</fullName>
        <ecNumber evidence="4 13">6.3.4.14</ecNumber>
    </recommendedName>
    <alternativeName>
        <fullName evidence="13">Acetyl-coenzyme A carboxylase biotin carboxylase subunit A</fullName>
    </alternativeName>
</protein>
<dbReference type="eggNOG" id="COG0439">
    <property type="taxonomic scope" value="Bacteria"/>
</dbReference>
<dbReference type="PANTHER" id="PTHR48095">
    <property type="entry name" value="PYRUVATE CARBOXYLASE SUBUNIT A"/>
    <property type="match status" value="1"/>
</dbReference>
<comment type="subunit">
    <text evidence="3 13">Acetyl-CoA carboxylase is a heterohexamer of biotin carboxyl carrier protein, biotin carboxylase and the two subunits of carboxyl transferase in a 2:2 complex.</text>
</comment>
<dbReference type="InterPro" id="IPR011764">
    <property type="entry name" value="Biotin_carboxylation_dom"/>
</dbReference>
<reference evidence="17" key="1">
    <citation type="submission" date="2007-10" db="EMBL/GenBank/DDBJ databases">
        <title>Complete sequence of chromosome of Desulforudis audaxviator MP104C.</title>
        <authorList>
            <person name="Copeland A."/>
            <person name="Lucas S."/>
            <person name="Lapidus A."/>
            <person name="Barry K."/>
            <person name="Glavina del Rio T."/>
            <person name="Dalin E."/>
            <person name="Tice H."/>
            <person name="Bruce D."/>
            <person name="Pitluck S."/>
            <person name="Lowry S.R."/>
            <person name="Larimer F."/>
            <person name="Land M.L."/>
            <person name="Hauser L."/>
            <person name="Kyrpides N."/>
            <person name="Ivanova N.N."/>
            <person name="Richardson P."/>
        </authorList>
    </citation>
    <scope>NUCLEOTIDE SEQUENCE [LARGE SCALE GENOMIC DNA]</scope>
    <source>
        <strain evidence="17">MP104C</strain>
    </source>
</reference>
<evidence type="ECO:0000256" key="9">
    <source>
        <dbReference type="ARBA" id="ARBA00022842"/>
    </source>
</evidence>
<keyword evidence="8 12" id="KW-0067">ATP-binding</keyword>
<reference evidence="16 17" key="2">
    <citation type="journal article" date="2008" name="Science">
        <title>Environmental genomics reveals a single-species ecosystem deep within Earth.</title>
        <authorList>
            <person name="Chivian D."/>
            <person name="Brodie E.L."/>
            <person name="Alm E.J."/>
            <person name="Culley D.E."/>
            <person name="Dehal P.S."/>
            <person name="Desantis T.Z."/>
            <person name="Gihring T.M."/>
            <person name="Lapidus A."/>
            <person name="Lin L.H."/>
            <person name="Lowry S.R."/>
            <person name="Moser D.P."/>
            <person name="Richardson P.M."/>
            <person name="Southam G."/>
            <person name="Wanger G."/>
            <person name="Pratt L.M."/>
            <person name="Andersen G.L."/>
            <person name="Hazen T.C."/>
            <person name="Brockman F.J."/>
            <person name="Arkin A.P."/>
            <person name="Onstott T.C."/>
        </authorList>
    </citation>
    <scope>NUCLEOTIDE SEQUENCE [LARGE SCALE GENOMIC DNA]</scope>
    <source>
        <strain evidence="16 17">MP104C</strain>
    </source>
</reference>
<evidence type="ECO:0000256" key="5">
    <source>
        <dbReference type="ARBA" id="ARBA00022598"/>
    </source>
</evidence>
<keyword evidence="10 13" id="KW-0092">Biotin</keyword>
<evidence type="ECO:0000256" key="13">
    <source>
        <dbReference type="RuleBase" id="RU365063"/>
    </source>
</evidence>
<dbReference type="Proteomes" id="UP000008544">
    <property type="component" value="Chromosome"/>
</dbReference>
<dbReference type="UniPathway" id="UPA00655">
    <property type="reaction ID" value="UER00711"/>
</dbReference>
<evidence type="ECO:0000256" key="11">
    <source>
        <dbReference type="ARBA" id="ARBA00048600"/>
    </source>
</evidence>
<evidence type="ECO:0000256" key="2">
    <source>
        <dbReference type="ARBA" id="ARBA00004956"/>
    </source>
</evidence>
<dbReference type="SUPFAM" id="SSF52440">
    <property type="entry name" value="PreATP-grasp domain"/>
    <property type="match status" value="1"/>
</dbReference>
<dbReference type="InterPro" id="IPR011761">
    <property type="entry name" value="ATP-grasp"/>
</dbReference>